<dbReference type="Pfam" id="PF00156">
    <property type="entry name" value="Pribosyltran"/>
    <property type="match status" value="1"/>
</dbReference>
<dbReference type="Proteomes" id="UP001190002">
    <property type="component" value="Unassembled WGS sequence"/>
</dbReference>
<keyword evidence="2 11" id="KW-0808">Transferase</keyword>
<evidence type="ECO:0000256" key="6">
    <source>
        <dbReference type="ARBA" id="ARBA00022840"/>
    </source>
</evidence>
<evidence type="ECO:0000256" key="8">
    <source>
        <dbReference type="RuleBase" id="RU004324"/>
    </source>
</evidence>
<dbReference type="InterPro" id="IPR029099">
    <property type="entry name" value="Pribosyltran_N"/>
</dbReference>
<feature type="domain" description="Ribose-phosphate pyrophosphokinase N-terminal" evidence="10">
    <location>
        <begin position="5"/>
        <end position="114"/>
    </location>
</feature>
<evidence type="ECO:0000256" key="7">
    <source>
        <dbReference type="ARBA" id="ARBA00049535"/>
    </source>
</evidence>
<dbReference type="GO" id="GO:0005524">
    <property type="term" value="F:ATP binding"/>
    <property type="evidence" value="ECO:0007669"/>
    <property type="project" value="UniProtKB-KW"/>
</dbReference>
<reference evidence="11" key="2">
    <citation type="submission" date="2023-07" db="EMBL/GenBank/DDBJ databases">
        <authorList>
            <person name="Peeters C."/>
        </authorList>
    </citation>
    <scope>NUCLEOTIDE SEQUENCE</scope>
    <source>
        <strain evidence="11">R-77591</strain>
    </source>
</reference>
<dbReference type="Proteomes" id="UP000255008">
    <property type="component" value="Unassembled WGS sequence"/>
</dbReference>
<dbReference type="GO" id="GO:0016301">
    <property type="term" value="F:kinase activity"/>
    <property type="evidence" value="ECO:0007669"/>
    <property type="project" value="UniProtKB-KW"/>
</dbReference>
<dbReference type="Pfam" id="PF13793">
    <property type="entry name" value="Pribosyltran_N"/>
    <property type="match status" value="1"/>
</dbReference>
<evidence type="ECO:0000259" key="9">
    <source>
        <dbReference type="Pfam" id="PF00156"/>
    </source>
</evidence>
<evidence type="ECO:0000313" key="12">
    <source>
        <dbReference type="EMBL" id="SUE35697.1"/>
    </source>
</evidence>
<proteinExistence type="inferred from homology"/>
<evidence type="ECO:0000259" key="10">
    <source>
        <dbReference type="Pfam" id="PF13793"/>
    </source>
</evidence>
<dbReference type="Gene3D" id="3.40.50.2020">
    <property type="match status" value="2"/>
</dbReference>
<keyword evidence="3 8" id="KW-0545">Nucleotide biosynthesis</keyword>
<dbReference type="GO" id="GO:0005737">
    <property type="term" value="C:cytoplasm"/>
    <property type="evidence" value="ECO:0007669"/>
    <property type="project" value="TreeGrafter"/>
</dbReference>
<organism evidence="11 14">
    <name type="scientific">Ralstonia mannitolilytica</name>
    <dbReference type="NCBI Taxonomy" id="105219"/>
    <lineage>
        <taxon>Bacteria</taxon>
        <taxon>Pseudomonadati</taxon>
        <taxon>Pseudomonadota</taxon>
        <taxon>Betaproteobacteria</taxon>
        <taxon>Burkholderiales</taxon>
        <taxon>Burkholderiaceae</taxon>
        <taxon>Ralstonia</taxon>
    </lineage>
</organism>
<keyword evidence="4" id="KW-0547">Nucleotide-binding</keyword>
<keyword evidence="5" id="KW-0418">Kinase</keyword>
<dbReference type="GO" id="GO:0002189">
    <property type="term" value="C:ribose phosphate diphosphokinase complex"/>
    <property type="evidence" value="ECO:0007669"/>
    <property type="project" value="TreeGrafter"/>
</dbReference>
<dbReference type="PANTHER" id="PTHR10210">
    <property type="entry name" value="RIBOSE-PHOSPHATE DIPHOSPHOKINASE FAMILY MEMBER"/>
    <property type="match status" value="1"/>
</dbReference>
<dbReference type="InterPro" id="IPR005946">
    <property type="entry name" value="Rib-P_diPkinase"/>
</dbReference>
<dbReference type="CDD" id="cd06223">
    <property type="entry name" value="PRTases_typeI"/>
    <property type="match status" value="1"/>
</dbReference>
<dbReference type="PANTHER" id="PTHR10210:SF32">
    <property type="entry name" value="RIBOSE-PHOSPHATE PYROPHOSPHOKINASE 2"/>
    <property type="match status" value="1"/>
</dbReference>
<keyword evidence="6" id="KW-0067">ATP-binding</keyword>
<dbReference type="OrthoDB" id="324294at2"/>
<name>A0A160BZS7_9RALS</name>
<dbReference type="InterPro" id="IPR029057">
    <property type="entry name" value="PRTase-like"/>
</dbReference>
<evidence type="ECO:0000256" key="4">
    <source>
        <dbReference type="ARBA" id="ARBA00022741"/>
    </source>
</evidence>
<dbReference type="GeneID" id="61391048"/>
<dbReference type="GO" id="GO:0006015">
    <property type="term" value="P:5-phosphoribose 1-diphosphate biosynthetic process"/>
    <property type="evidence" value="ECO:0007669"/>
    <property type="project" value="TreeGrafter"/>
</dbReference>
<evidence type="ECO:0000313" key="11">
    <source>
        <dbReference type="EMBL" id="CAJ0683062.1"/>
    </source>
</evidence>
<feature type="domain" description="Phosphoribosyltransferase" evidence="9">
    <location>
        <begin position="152"/>
        <end position="265"/>
    </location>
</feature>
<dbReference type="GO" id="GO:0006164">
    <property type="term" value="P:purine nucleotide biosynthetic process"/>
    <property type="evidence" value="ECO:0007669"/>
    <property type="project" value="TreeGrafter"/>
</dbReference>
<accession>A0A160BZS7</accession>
<evidence type="ECO:0000256" key="1">
    <source>
        <dbReference type="ARBA" id="ARBA00013247"/>
    </source>
</evidence>
<protein>
    <recommendedName>
        <fullName evidence="1">ribose-phosphate diphosphokinase</fullName>
        <ecNumber evidence="1">2.7.6.1</ecNumber>
    </recommendedName>
</protein>
<dbReference type="EMBL" id="UGVE01000002">
    <property type="protein sequence ID" value="SUE35697.1"/>
    <property type="molecule type" value="Genomic_DNA"/>
</dbReference>
<evidence type="ECO:0000256" key="5">
    <source>
        <dbReference type="ARBA" id="ARBA00022777"/>
    </source>
</evidence>
<evidence type="ECO:0000313" key="14">
    <source>
        <dbReference type="Proteomes" id="UP001190002"/>
    </source>
</evidence>
<dbReference type="EMBL" id="CATVXE010000008">
    <property type="protein sequence ID" value="CAJ0683062.1"/>
    <property type="molecule type" value="Genomic_DNA"/>
</dbReference>
<dbReference type="GO" id="GO:0004749">
    <property type="term" value="F:ribose phosphate diphosphokinase activity"/>
    <property type="evidence" value="ECO:0007669"/>
    <property type="project" value="UniProtKB-EC"/>
</dbReference>
<gene>
    <name evidence="11" type="primary">prs2</name>
    <name evidence="12" type="ORF">NCTC10894_03712</name>
    <name evidence="11" type="ORF">R77591_02158</name>
</gene>
<dbReference type="SMART" id="SM01400">
    <property type="entry name" value="Pribosyltran_N"/>
    <property type="match status" value="1"/>
</dbReference>
<comment type="similarity">
    <text evidence="8">Belongs to the ribose-phosphate pyrophosphokinase family.</text>
</comment>
<comment type="caution">
    <text evidence="11">The sequence shown here is derived from an EMBL/GenBank/DDBJ whole genome shotgun (WGS) entry which is preliminary data.</text>
</comment>
<dbReference type="GO" id="GO:0000287">
    <property type="term" value="F:magnesium ion binding"/>
    <property type="evidence" value="ECO:0007669"/>
    <property type="project" value="InterPro"/>
</dbReference>
<dbReference type="NCBIfam" id="NF005537">
    <property type="entry name" value="PRK07199.1"/>
    <property type="match status" value="1"/>
</dbReference>
<dbReference type="InterPro" id="IPR000836">
    <property type="entry name" value="PRTase_dom"/>
</dbReference>
<sequence length="301" mass="32321">MTPLIFAMPGNEAMAEKLASALGAERGTTTVRRFPDGESYVRVESAVEGRRVAIVCTLDRPDDKLIPLLLLAAAARENGATDVGLVAPYLAYMRQDSCFQPGETVSARHFAAWLSRGFDWLATVDPHLHRITKLSQVYVIPTRHVHAAPAVAAWLRAHVTRPALVGPDEESNQWVADVASRADAPMVVLHKVRKGDRDVEVSVPDVERWRDHTPVLVDDIVSTGRTMAETIGHLRRAGLAAPVCIAIHAVFSGNAVQDLESTGAGLVVSCDTVVHPTNGISVAPDLASAVRELMQDPGGAT</sequence>
<dbReference type="AlphaFoldDB" id="A0A160BZS7"/>
<evidence type="ECO:0000256" key="2">
    <source>
        <dbReference type="ARBA" id="ARBA00022679"/>
    </source>
</evidence>
<dbReference type="RefSeq" id="WP_004635153.1">
    <property type="nucleotide sequence ID" value="NZ_BAAAEC010000027.1"/>
</dbReference>
<dbReference type="SUPFAM" id="SSF53271">
    <property type="entry name" value="PRTase-like"/>
    <property type="match status" value="2"/>
</dbReference>
<evidence type="ECO:0000313" key="13">
    <source>
        <dbReference type="Proteomes" id="UP000255008"/>
    </source>
</evidence>
<evidence type="ECO:0000256" key="3">
    <source>
        <dbReference type="ARBA" id="ARBA00022727"/>
    </source>
</evidence>
<reference evidence="12 13" key="1">
    <citation type="submission" date="2018-06" db="EMBL/GenBank/DDBJ databases">
        <authorList>
            <consortium name="Pathogen Informatics"/>
            <person name="Doyle S."/>
        </authorList>
    </citation>
    <scope>NUCLEOTIDE SEQUENCE [LARGE SCALE GENOMIC DNA]</scope>
    <source>
        <strain evidence="12 13">NCTC10894</strain>
    </source>
</reference>
<dbReference type="NCBIfam" id="TIGR01251">
    <property type="entry name" value="ribP_PPkin"/>
    <property type="match status" value="1"/>
</dbReference>
<dbReference type="EC" id="2.7.6.1" evidence="1"/>
<comment type="catalytic activity">
    <reaction evidence="7">
        <text>D-ribose 5-phosphate + ATP = 5-phospho-alpha-D-ribose 1-diphosphate + AMP + H(+)</text>
        <dbReference type="Rhea" id="RHEA:15609"/>
        <dbReference type="ChEBI" id="CHEBI:15378"/>
        <dbReference type="ChEBI" id="CHEBI:30616"/>
        <dbReference type="ChEBI" id="CHEBI:58017"/>
        <dbReference type="ChEBI" id="CHEBI:78346"/>
        <dbReference type="ChEBI" id="CHEBI:456215"/>
        <dbReference type="EC" id="2.7.6.1"/>
    </reaction>
</comment>
<dbReference type="FunFam" id="3.40.50.2020:FF:000014">
    <property type="entry name" value="Ribose-phosphate pyrophosphokinase 1"/>
    <property type="match status" value="1"/>
</dbReference>